<comment type="caution">
    <text evidence="3">The sequence shown here is derived from an EMBL/GenBank/DDBJ whole genome shotgun (WGS) entry which is preliminary data.</text>
</comment>
<proteinExistence type="predicted"/>
<keyword evidence="2" id="KW-1133">Transmembrane helix</keyword>
<protein>
    <recommendedName>
        <fullName evidence="5">Zinc-ribbon domain-containing protein</fullName>
    </recommendedName>
</protein>
<dbReference type="PATRIC" id="fig|1291052.5.peg.153"/>
<dbReference type="Pfam" id="PF20214">
    <property type="entry name" value="DUF6574"/>
    <property type="match status" value="1"/>
</dbReference>
<evidence type="ECO:0008006" key="5">
    <source>
        <dbReference type="Google" id="ProtNLM"/>
    </source>
</evidence>
<gene>
    <name evidence="3" type="ORF">FC18_GL000150</name>
</gene>
<name>A0A0R1ZWS5_9LACO</name>
<accession>A0A0R1ZWS5</accession>
<evidence type="ECO:0000256" key="1">
    <source>
        <dbReference type="SAM" id="MobiDB-lite"/>
    </source>
</evidence>
<dbReference type="EMBL" id="AYYO01000007">
    <property type="protein sequence ID" value="KRM56246.1"/>
    <property type="molecule type" value="Genomic_DNA"/>
</dbReference>
<feature type="transmembrane region" description="Helical" evidence="2">
    <location>
        <begin position="122"/>
        <end position="143"/>
    </location>
</feature>
<feature type="compositionally biased region" description="Basic and acidic residues" evidence="1">
    <location>
        <begin position="46"/>
        <end position="63"/>
    </location>
</feature>
<keyword evidence="2" id="KW-0472">Membrane</keyword>
<dbReference type="STRING" id="1291052.FC18_GL000150"/>
<feature type="transmembrane region" description="Helical" evidence="2">
    <location>
        <begin position="276"/>
        <end position="302"/>
    </location>
</feature>
<keyword evidence="4" id="KW-1185">Reference proteome</keyword>
<feature type="transmembrane region" description="Helical" evidence="2">
    <location>
        <begin position="217"/>
        <end position="236"/>
    </location>
</feature>
<evidence type="ECO:0000313" key="3">
    <source>
        <dbReference type="EMBL" id="KRM56246.1"/>
    </source>
</evidence>
<dbReference type="AlphaFoldDB" id="A0A0R1ZWS5"/>
<organism evidence="3 4">
    <name type="scientific">Lacticaseibacillus sharpeae JCM 1186 = DSM 20505</name>
    <dbReference type="NCBI Taxonomy" id="1291052"/>
    <lineage>
        <taxon>Bacteria</taxon>
        <taxon>Bacillati</taxon>
        <taxon>Bacillota</taxon>
        <taxon>Bacilli</taxon>
        <taxon>Lactobacillales</taxon>
        <taxon>Lactobacillaceae</taxon>
        <taxon>Lacticaseibacillus</taxon>
    </lineage>
</organism>
<sequence>MPAEAKFCTNCGTSLSDVPTEAQSTDTEETATTETAAETTATADETEAKAADGEPEAKPEESKPAAAEQATASTEQQTQAAPQPAQTSATAEATKKYATNYWAYLVDSLKHPYTMSGTYHKYFGLTSFIIVALLIALTIMMIANHAVSEVSGAASSLFGTEQISSAGSLGFSVAIRIFVLVFVIEIAMASVAYLTVHAMLGDRRLGYLDFLNQFAHFSNLAVFFTIIGFVLSLISGSIGSAVILYLAVIGSLGIEGIALVASVFKAEPTTHLDKIYAYIIGTFILGIAISIIGALFGAMLIGEIENVVGNLF</sequence>
<evidence type="ECO:0000256" key="2">
    <source>
        <dbReference type="SAM" id="Phobius"/>
    </source>
</evidence>
<feature type="compositionally biased region" description="Low complexity" evidence="1">
    <location>
        <begin position="64"/>
        <end position="89"/>
    </location>
</feature>
<evidence type="ECO:0000313" key="4">
    <source>
        <dbReference type="Proteomes" id="UP000051679"/>
    </source>
</evidence>
<dbReference type="Proteomes" id="UP000051679">
    <property type="component" value="Unassembled WGS sequence"/>
</dbReference>
<feature type="compositionally biased region" description="Low complexity" evidence="1">
    <location>
        <begin position="32"/>
        <end position="43"/>
    </location>
</feature>
<feature type="region of interest" description="Disordered" evidence="1">
    <location>
        <begin position="1"/>
        <end position="89"/>
    </location>
</feature>
<feature type="transmembrane region" description="Helical" evidence="2">
    <location>
        <begin position="242"/>
        <end position="264"/>
    </location>
</feature>
<keyword evidence="2" id="KW-0812">Transmembrane</keyword>
<feature type="transmembrane region" description="Helical" evidence="2">
    <location>
        <begin position="173"/>
        <end position="196"/>
    </location>
</feature>
<dbReference type="InterPro" id="IPR046481">
    <property type="entry name" value="DUF6574"/>
</dbReference>
<reference evidence="3 4" key="1">
    <citation type="journal article" date="2015" name="Genome Announc.">
        <title>Expanding the biotechnology potential of lactobacilli through comparative genomics of 213 strains and associated genera.</title>
        <authorList>
            <person name="Sun Z."/>
            <person name="Harris H.M."/>
            <person name="McCann A."/>
            <person name="Guo C."/>
            <person name="Argimon S."/>
            <person name="Zhang W."/>
            <person name="Yang X."/>
            <person name="Jeffery I.B."/>
            <person name="Cooney J.C."/>
            <person name="Kagawa T.F."/>
            <person name="Liu W."/>
            <person name="Song Y."/>
            <person name="Salvetti E."/>
            <person name="Wrobel A."/>
            <person name="Rasinkangas P."/>
            <person name="Parkhill J."/>
            <person name="Rea M.C."/>
            <person name="O'Sullivan O."/>
            <person name="Ritari J."/>
            <person name="Douillard F.P."/>
            <person name="Paul Ross R."/>
            <person name="Yang R."/>
            <person name="Briner A.E."/>
            <person name="Felis G.E."/>
            <person name="de Vos W.M."/>
            <person name="Barrangou R."/>
            <person name="Klaenhammer T.R."/>
            <person name="Caufield P.W."/>
            <person name="Cui Y."/>
            <person name="Zhang H."/>
            <person name="O'Toole P.W."/>
        </authorList>
    </citation>
    <scope>NUCLEOTIDE SEQUENCE [LARGE SCALE GENOMIC DNA]</scope>
    <source>
        <strain evidence="3 4">DSM 20505</strain>
    </source>
</reference>